<evidence type="ECO:0000256" key="2">
    <source>
        <dbReference type="ARBA" id="ARBA00023043"/>
    </source>
</evidence>
<keyword evidence="2 3" id="KW-0040">ANK repeat</keyword>
<dbReference type="RefSeq" id="WP_113030843.1">
    <property type="nucleotide sequence ID" value="NZ_QMFB01000005.1"/>
</dbReference>
<keyword evidence="5" id="KW-1185">Reference proteome</keyword>
<keyword evidence="1" id="KW-0677">Repeat</keyword>
<dbReference type="Proteomes" id="UP000250369">
    <property type="component" value="Unassembled WGS sequence"/>
</dbReference>
<name>A0A329MMH0_9BACL</name>
<comment type="caution">
    <text evidence="4">The sequence shown here is derived from an EMBL/GenBank/DDBJ whole genome shotgun (WGS) entry which is preliminary data.</text>
</comment>
<dbReference type="SMART" id="SM00248">
    <property type="entry name" value="ANK"/>
    <property type="match status" value="5"/>
</dbReference>
<dbReference type="PANTHER" id="PTHR24198">
    <property type="entry name" value="ANKYRIN REPEAT AND PROTEIN KINASE DOMAIN-CONTAINING PROTEIN"/>
    <property type="match status" value="1"/>
</dbReference>
<evidence type="ECO:0000256" key="1">
    <source>
        <dbReference type="ARBA" id="ARBA00022737"/>
    </source>
</evidence>
<protein>
    <submittedName>
        <fullName evidence="4">Uncharacterized protein</fullName>
    </submittedName>
</protein>
<feature type="repeat" description="ANK" evidence="3">
    <location>
        <begin position="157"/>
        <end position="189"/>
    </location>
</feature>
<evidence type="ECO:0000313" key="5">
    <source>
        <dbReference type="Proteomes" id="UP000250369"/>
    </source>
</evidence>
<dbReference type="PROSITE" id="PS50088">
    <property type="entry name" value="ANK_REPEAT"/>
    <property type="match status" value="4"/>
</dbReference>
<dbReference type="InterPro" id="IPR036770">
    <property type="entry name" value="Ankyrin_rpt-contain_sf"/>
</dbReference>
<feature type="repeat" description="ANK" evidence="3">
    <location>
        <begin position="230"/>
        <end position="262"/>
    </location>
</feature>
<dbReference type="AlphaFoldDB" id="A0A329MMH0"/>
<dbReference type="PANTHER" id="PTHR24198:SF165">
    <property type="entry name" value="ANKYRIN REPEAT-CONTAINING PROTEIN-RELATED"/>
    <property type="match status" value="1"/>
</dbReference>
<dbReference type="SUPFAM" id="SSF48403">
    <property type="entry name" value="Ankyrin repeat"/>
    <property type="match status" value="1"/>
</dbReference>
<feature type="repeat" description="ANK" evidence="3">
    <location>
        <begin position="193"/>
        <end position="225"/>
    </location>
</feature>
<dbReference type="PROSITE" id="PS50297">
    <property type="entry name" value="ANK_REP_REGION"/>
    <property type="match status" value="3"/>
</dbReference>
<evidence type="ECO:0000256" key="3">
    <source>
        <dbReference type="PROSITE-ProRule" id="PRU00023"/>
    </source>
</evidence>
<organism evidence="4 5">
    <name type="scientific">Paenibacillus contaminans</name>
    <dbReference type="NCBI Taxonomy" id="450362"/>
    <lineage>
        <taxon>Bacteria</taxon>
        <taxon>Bacillati</taxon>
        <taxon>Bacillota</taxon>
        <taxon>Bacilli</taxon>
        <taxon>Bacillales</taxon>
        <taxon>Paenibacillaceae</taxon>
        <taxon>Paenibacillus</taxon>
    </lineage>
</organism>
<dbReference type="Pfam" id="PF00023">
    <property type="entry name" value="Ank"/>
    <property type="match status" value="1"/>
</dbReference>
<gene>
    <name evidence="4" type="ORF">DQG23_10770</name>
</gene>
<dbReference type="OrthoDB" id="5622506at2"/>
<dbReference type="Pfam" id="PF12796">
    <property type="entry name" value="Ank_2"/>
    <property type="match status" value="1"/>
</dbReference>
<sequence length="284" mass="30639">MSDKKQSIVISIRLDEVSLKAVDLLVESGLESNRSRAVSHFISAGIQASGELLMKAKALADHVQQLRNEMIDAVKINNLDKVAELIKKDSNLINAKNNSGETAVLMAAYYRSQEIKELLVSSGAELSIFEASAVGNTQRVKEWLADSPELIGSYSMDGFTPLGLASHFGNEDTAKLLLDQGADINARSKDGNLNNMAIHAAIAGNHEHIVKLLIESGAGLDIKCEGKWRPGFSTLHVAAYFGRVSMIKMLIEAGADKSAKNDKGETPCEVAISREHQEAAALLK</sequence>
<reference evidence="4 5" key="1">
    <citation type="journal article" date="2009" name="Int. J. Syst. Evol. Microbiol.">
        <title>Paenibacillus contaminans sp. nov., isolated from a contaminated laboratory plate.</title>
        <authorList>
            <person name="Chou J.H."/>
            <person name="Lee J.H."/>
            <person name="Lin M.C."/>
            <person name="Chang P.S."/>
            <person name="Arun A.B."/>
            <person name="Young C.C."/>
            <person name="Chen W.M."/>
        </authorList>
    </citation>
    <scope>NUCLEOTIDE SEQUENCE [LARGE SCALE GENOMIC DNA]</scope>
    <source>
        <strain evidence="4 5">CKOBP-6</strain>
    </source>
</reference>
<dbReference type="InterPro" id="IPR002110">
    <property type="entry name" value="Ankyrin_rpt"/>
</dbReference>
<evidence type="ECO:0000313" key="4">
    <source>
        <dbReference type="EMBL" id="RAV21141.1"/>
    </source>
</evidence>
<feature type="repeat" description="ANK" evidence="3">
    <location>
        <begin position="99"/>
        <end position="131"/>
    </location>
</feature>
<proteinExistence type="predicted"/>
<dbReference type="EMBL" id="QMFB01000005">
    <property type="protein sequence ID" value="RAV21141.1"/>
    <property type="molecule type" value="Genomic_DNA"/>
</dbReference>
<accession>A0A329MMH0</accession>
<dbReference type="Gene3D" id="1.25.40.20">
    <property type="entry name" value="Ankyrin repeat-containing domain"/>
    <property type="match status" value="2"/>
</dbReference>
<dbReference type="PRINTS" id="PR01415">
    <property type="entry name" value="ANKYRIN"/>
</dbReference>